<evidence type="ECO:0000313" key="2">
    <source>
        <dbReference type="Proteomes" id="UP000056968"/>
    </source>
</evidence>
<protein>
    <submittedName>
        <fullName evidence="1">Uncharacterized protein</fullName>
    </submittedName>
</protein>
<sequence length="153" mass="17209">MDMITCRTRISGQAPLYSYRVLVPLDQLALHRRHHVVILHVPTPAGRQPCTRLADVLAPGRWFERYLAVHCGLAARLNLVSRRVEAIILQAIFPEMTARLVPPMLLLDHEPGEARHRVSGIDFNAAFDSLAPRIETLIATDLGLCRNNHRRAA</sequence>
<proteinExistence type="predicted"/>
<reference evidence="1 2" key="1">
    <citation type="submission" date="2015-11" db="EMBL/GenBank/DDBJ databases">
        <title>A Two-component Flavoprotein Monooxygenase System MeaXY Responsible for para-Hydroxylation of 2-Methyl-6-ethylaniline and 2,6-Diethylaniline in Sphingobium baderi DE-13.</title>
        <authorList>
            <person name="Cheng M."/>
            <person name="Meng Q."/>
            <person name="Yang Y."/>
            <person name="Chu C."/>
            <person name="Yan X."/>
            <person name="He J."/>
            <person name="Li S."/>
        </authorList>
    </citation>
    <scope>NUCLEOTIDE SEQUENCE [LARGE SCALE GENOMIC DNA]</scope>
    <source>
        <strain evidence="1 2">DE-13</strain>
    </source>
</reference>
<keyword evidence="2" id="KW-1185">Reference proteome</keyword>
<organism evidence="1 2">
    <name type="scientific">Sphingobium baderi</name>
    <dbReference type="NCBI Taxonomy" id="1332080"/>
    <lineage>
        <taxon>Bacteria</taxon>
        <taxon>Pseudomonadati</taxon>
        <taxon>Pseudomonadota</taxon>
        <taxon>Alphaproteobacteria</taxon>
        <taxon>Sphingomonadales</taxon>
        <taxon>Sphingomonadaceae</taxon>
        <taxon>Sphingobium</taxon>
    </lineage>
</organism>
<dbReference type="Proteomes" id="UP000056968">
    <property type="component" value="Chromosome"/>
</dbReference>
<accession>A0A0S3EXM1</accession>
<evidence type="ECO:0000313" key="1">
    <source>
        <dbReference type="EMBL" id="ALR20139.1"/>
    </source>
</evidence>
<dbReference type="OrthoDB" id="7447671at2"/>
<name>A0A0S3EXM1_9SPHN</name>
<dbReference type="KEGG" id="sbd:ATN00_07305"/>
<dbReference type="AlphaFoldDB" id="A0A0S3EXM1"/>
<gene>
    <name evidence="1" type="ORF">ATN00_07305</name>
</gene>
<dbReference type="RefSeq" id="WP_062063562.1">
    <property type="nucleotide sequence ID" value="NZ_CP013264.1"/>
</dbReference>
<dbReference type="EMBL" id="CP013264">
    <property type="protein sequence ID" value="ALR20139.1"/>
    <property type="molecule type" value="Genomic_DNA"/>
</dbReference>
<dbReference type="STRING" id="1332080.ATN00_07305"/>